<organism evidence="3">
    <name type="scientific">bioreactor metagenome</name>
    <dbReference type="NCBI Taxonomy" id="1076179"/>
    <lineage>
        <taxon>unclassified sequences</taxon>
        <taxon>metagenomes</taxon>
        <taxon>ecological metagenomes</taxon>
    </lineage>
</organism>
<dbReference type="GO" id="GO:0016618">
    <property type="term" value="F:hydroxypyruvate reductase [NAD(P)H] activity"/>
    <property type="evidence" value="ECO:0007669"/>
    <property type="project" value="TreeGrafter"/>
</dbReference>
<feature type="domain" description="D-isomer specific 2-hydroxyacid dehydrogenase NAD-binding" evidence="2">
    <location>
        <begin position="1"/>
        <end position="81"/>
    </location>
</feature>
<dbReference type="InterPro" id="IPR006140">
    <property type="entry name" value="D-isomer_DH_NAD-bd"/>
</dbReference>
<protein>
    <submittedName>
        <fullName evidence="3">Putative 2-hydroxyacid dehydrogenase</fullName>
        <ecNumber evidence="3">1.1.1.-</ecNumber>
    </submittedName>
</protein>
<dbReference type="InterPro" id="IPR029753">
    <property type="entry name" value="D-isomer_DH_CS"/>
</dbReference>
<dbReference type="EC" id="1.1.1.-" evidence="3"/>
<dbReference type="SUPFAM" id="SSF51735">
    <property type="entry name" value="NAD(P)-binding Rossmann-fold domains"/>
    <property type="match status" value="1"/>
</dbReference>
<comment type="caution">
    <text evidence="3">The sequence shown here is derived from an EMBL/GenBank/DDBJ whole genome shotgun (WGS) entry which is preliminary data.</text>
</comment>
<reference evidence="3" key="1">
    <citation type="submission" date="2019-08" db="EMBL/GenBank/DDBJ databases">
        <authorList>
            <person name="Kucharzyk K."/>
            <person name="Murdoch R.W."/>
            <person name="Higgins S."/>
            <person name="Loffler F."/>
        </authorList>
    </citation>
    <scope>NUCLEOTIDE SEQUENCE</scope>
</reference>
<name>A0A645ECV3_9ZZZZ</name>
<dbReference type="InterPro" id="IPR036291">
    <property type="entry name" value="NAD(P)-bd_dom_sf"/>
</dbReference>
<evidence type="ECO:0000313" key="3">
    <source>
        <dbReference type="EMBL" id="MPM99807.1"/>
    </source>
</evidence>
<dbReference type="GO" id="GO:0005829">
    <property type="term" value="C:cytosol"/>
    <property type="evidence" value="ECO:0007669"/>
    <property type="project" value="TreeGrafter"/>
</dbReference>
<dbReference type="PROSITE" id="PS00671">
    <property type="entry name" value="D_2_HYDROXYACID_DH_3"/>
    <property type="match status" value="1"/>
</dbReference>
<dbReference type="InterPro" id="IPR050223">
    <property type="entry name" value="D-isomer_2-hydroxyacid_DH"/>
</dbReference>
<keyword evidence="1 3" id="KW-0560">Oxidoreductase</keyword>
<dbReference type="PANTHER" id="PTHR10996:SF283">
    <property type="entry name" value="GLYOXYLATE_HYDROXYPYRUVATE REDUCTASE B"/>
    <property type="match status" value="1"/>
</dbReference>
<evidence type="ECO:0000256" key="1">
    <source>
        <dbReference type="ARBA" id="ARBA00023002"/>
    </source>
</evidence>
<accession>A0A645ECV3</accession>
<dbReference type="EMBL" id="VSSQ01045880">
    <property type="protein sequence ID" value="MPM99807.1"/>
    <property type="molecule type" value="Genomic_DNA"/>
</dbReference>
<dbReference type="AlphaFoldDB" id="A0A645ECV3"/>
<dbReference type="PANTHER" id="PTHR10996">
    <property type="entry name" value="2-HYDROXYACID DEHYDROGENASE-RELATED"/>
    <property type="match status" value="1"/>
</dbReference>
<evidence type="ECO:0000259" key="2">
    <source>
        <dbReference type="Pfam" id="PF02826"/>
    </source>
</evidence>
<dbReference type="GO" id="GO:0051287">
    <property type="term" value="F:NAD binding"/>
    <property type="evidence" value="ECO:0007669"/>
    <property type="project" value="InterPro"/>
</dbReference>
<dbReference type="GO" id="GO:0030267">
    <property type="term" value="F:glyoxylate reductase (NADPH) activity"/>
    <property type="evidence" value="ECO:0007669"/>
    <property type="project" value="TreeGrafter"/>
</dbReference>
<dbReference type="Pfam" id="PF02826">
    <property type="entry name" value="2-Hacid_dh_C"/>
    <property type="match status" value="1"/>
</dbReference>
<sequence length="123" mass="13873">MHVPVLPETTHMIDERRFRMMKKTAIFVNASRGAIIVERDLEKAIKEGWIYAAGMDVYNAEPADDHWFNQYDNIATYAHLGGLSLESIANMGHMAVESMTAAARGEVPPYLLNPDALKNRRKV</sequence>
<proteinExistence type="predicted"/>
<gene>
    <name evidence="3" type="ORF">SDC9_147001</name>
</gene>
<dbReference type="Gene3D" id="3.40.50.720">
    <property type="entry name" value="NAD(P)-binding Rossmann-like Domain"/>
    <property type="match status" value="2"/>
</dbReference>